<sequence length="173" mass="18983">MVTLKSARNPSWNAKRTMITLDAIFVETEDTLGEIPFSSSPDDSAVHGREIYERAYAGEFGDIAEPAETEVLSSFMLQRNAESSLATAKINALQTSLEIVQDAVDLENANTSQIDSVPQLKAELDAWRTYRVRLAQMESQAGFPLSVKWPEPPAQPFISSLSEDSGVNETSAE</sequence>
<reference evidence="3" key="1">
    <citation type="submission" date="2019-11" db="EMBL/GenBank/DDBJ databases">
        <title>Epiphytic Pseudomonas syringae from cherry orchards.</title>
        <authorList>
            <person name="Hulin M.T."/>
        </authorList>
    </citation>
    <scope>NUCLEOTIDE SEQUENCE</scope>
    <source>
        <strain evidence="3">PA-2-5E</strain>
    </source>
</reference>
<dbReference type="RefSeq" id="WP_236425095.1">
    <property type="nucleotide sequence ID" value="NZ_CAWQUS010000103.1"/>
</dbReference>
<feature type="region of interest" description="Disordered" evidence="1">
    <location>
        <begin position="154"/>
        <end position="173"/>
    </location>
</feature>
<protein>
    <submittedName>
        <fullName evidence="3">Phage tail protein</fullName>
    </submittedName>
</protein>
<dbReference type="InterPro" id="IPR031893">
    <property type="entry name" value="Phage_tail_APC"/>
</dbReference>
<dbReference type="AlphaFoldDB" id="A0A9Q4FFT5"/>
<accession>A0A9Q4FFT5</accession>
<evidence type="ECO:0000313" key="3">
    <source>
        <dbReference type="EMBL" id="MCF5628896.1"/>
    </source>
</evidence>
<feature type="domain" description="Phage tail assembly chaperone-like" evidence="2">
    <location>
        <begin position="108"/>
        <end position="154"/>
    </location>
</feature>
<evidence type="ECO:0000313" key="4">
    <source>
        <dbReference type="Proteomes" id="UP000814010"/>
    </source>
</evidence>
<feature type="compositionally biased region" description="Polar residues" evidence="1">
    <location>
        <begin position="157"/>
        <end position="173"/>
    </location>
</feature>
<dbReference type="EMBL" id="WKAE01000042">
    <property type="protein sequence ID" value="MCF5628896.1"/>
    <property type="molecule type" value="Genomic_DNA"/>
</dbReference>
<evidence type="ECO:0000256" key="1">
    <source>
        <dbReference type="SAM" id="MobiDB-lite"/>
    </source>
</evidence>
<evidence type="ECO:0000259" key="2">
    <source>
        <dbReference type="Pfam" id="PF16778"/>
    </source>
</evidence>
<organism evidence="3 4">
    <name type="scientific">Pseudomonas syringae</name>
    <dbReference type="NCBI Taxonomy" id="317"/>
    <lineage>
        <taxon>Bacteria</taxon>
        <taxon>Pseudomonadati</taxon>
        <taxon>Pseudomonadota</taxon>
        <taxon>Gammaproteobacteria</taxon>
        <taxon>Pseudomonadales</taxon>
        <taxon>Pseudomonadaceae</taxon>
        <taxon>Pseudomonas</taxon>
    </lineage>
</organism>
<name>A0A9Q4FFT5_PSESX</name>
<dbReference type="Pfam" id="PF16778">
    <property type="entry name" value="Phage_tail_APC"/>
    <property type="match status" value="1"/>
</dbReference>
<gene>
    <name evidence="3" type="ORF">GIV53_06135</name>
</gene>
<dbReference type="Proteomes" id="UP000814010">
    <property type="component" value="Unassembled WGS sequence"/>
</dbReference>
<comment type="caution">
    <text evidence="3">The sequence shown here is derived from an EMBL/GenBank/DDBJ whole genome shotgun (WGS) entry which is preliminary data.</text>
</comment>
<proteinExistence type="predicted"/>